<dbReference type="PROSITE" id="PS00941">
    <property type="entry name" value="CARBOXYLESTERASE_B_2"/>
    <property type="match status" value="1"/>
</dbReference>
<organism evidence="5 6">
    <name type="scientific">Talaromyces amestolkiae</name>
    <dbReference type="NCBI Taxonomy" id="1196081"/>
    <lineage>
        <taxon>Eukaryota</taxon>
        <taxon>Fungi</taxon>
        <taxon>Dikarya</taxon>
        <taxon>Ascomycota</taxon>
        <taxon>Pezizomycotina</taxon>
        <taxon>Eurotiomycetes</taxon>
        <taxon>Eurotiomycetidae</taxon>
        <taxon>Eurotiales</taxon>
        <taxon>Trichocomaceae</taxon>
        <taxon>Talaromyces</taxon>
        <taxon>Talaromyces sect. Talaromyces</taxon>
    </lineage>
</organism>
<evidence type="ECO:0000313" key="5">
    <source>
        <dbReference type="EMBL" id="RAO69790.1"/>
    </source>
</evidence>
<comment type="similarity">
    <text evidence="1 3">Belongs to the type-B carboxylesterase/lipase family.</text>
</comment>
<dbReference type="STRING" id="1196081.A0A364L1X1"/>
<proteinExistence type="inferred from homology"/>
<dbReference type="OrthoDB" id="408631at2759"/>
<dbReference type="Gene3D" id="3.40.50.1820">
    <property type="entry name" value="alpha/beta hydrolase"/>
    <property type="match status" value="1"/>
</dbReference>
<dbReference type="PANTHER" id="PTHR11559">
    <property type="entry name" value="CARBOXYLESTERASE"/>
    <property type="match status" value="1"/>
</dbReference>
<keyword evidence="2 3" id="KW-0378">Hydrolase</keyword>
<sequence>MYARLSTWFATIAILAQIANSQTVIITNGTIHGVNDPVKNVQRFLGIPYAQPPVRNLRLQQSIPLDSSFGTLNATAFGPACYGKNNPNPSEDCLTLNIWRPSNVANAAKDTLLPVLVWFYGGGLSAGYTSDPRFEGTNLIRTSTEIDKPILLVSVNYRLGPLGFLNGRQMSDLGLLNLGMLDQRLALHWIQENIKAFGGDPKKVTLAGESAGAVSIYSHMMAYGGRDDDLFRGVIMESGGAFPLTGPDTSAFQATFDSLIRNTTCSSVANASAAAQLDCIRGLPISVFMSSVGSSTGQSIDGSFTQTSIQFALSAGKYVKVATIVGSNTDEGTTSAPTAINTTEQLWGPVSQGYFRPKTLPNSTVETLLKLYPTDPRLGCPYNTGNVKLTSGSLDKQACSIFGDIVQVGPARMITQEIAKHNGNVPVYRYRFDQLPHNTSSLAKGITTGLEQNYVFSNLVADFPWDQALAREMTSAWVSFAYSLDPNPGQDSTLPYWPEYMHGAQSIVFNAFGSTIETDDYRKEGINYIIKNVLPYGAQ</sequence>
<keyword evidence="6" id="KW-1185">Reference proteome</keyword>
<feature type="chain" id="PRO_5016479447" description="Carboxylic ester hydrolase" evidence="3">
    <location>
        <begin position="22"/>
        <end position="539"/>
    </location>
</feature>
<dbReference type="Proteomes" id="UP000249363">
    <property type="component" value="Unassembled WGS sequence"/>
</dbReference>
<dbReference type="InterPro" id="IPR029058">
    <property type="entry name" value="AB_hydrolase_fold"/>
</dbReference>
<evidence type="ECO:0000256" key="2">
    <source>
        <dbReference type="ARBA" id="ARBA00022801"/>
    </source>
</evidence>
<dbReference type="EMBL" id="MIKG01000010">
    <property type="protein sequence ID" value="RAO69790.1"/>
    <property type="molecule type" value="Genomic_DNA"/>
</dbReference>
<dbReference type="EC" id="3.1.1.-" evidence="3"/>
<keyword evidence="3" id="KW-0732">Signal</keyword>
<evidence type="ECO:0000313" key="6">
    <source>
        <dbReference type="Proteomes" id="UP000249363"/>
    </source>
</evidence>
<dbReference type="Pfam" id="PF00135">
    <property type="entry name" value="COesterase"/>
    <property type="match status" value="1"/>
</dbReference>
<dbReference type="GeneID" id="63795018"/>
<accession>A0A364L1X1</accession>
<dbReference type="GO" id="GO:0016787">
    <property type="term" value="F:hydrolase activity"/>
    <property type="evidence" value="ECO:0007669"/>
    <property type="project" value="UniProtKB-KW"/>
</dbReference>
<dbReference type="InterPro" id="IPR050309">
    <property type="entry name" value="Type-B_Carboxylest/Lipase"/>
</dbReference>
<feature type="domain" description="Carboxylesterase type B" evidence="4">
    <location>
        <begin position="21"/>
        <end position="503"/>
    </location>
</feature>
<dbReference type="RefSeq" id="XP_040734306.1">
    <property type="nucleotide sequence ID" value="XM_040878318.1"/>
</dbReference>
<reference evidence="5 6" key="1">
    <citation type="journal article" date="2017" name="Biotechnol. Biofuels">
        <title>Differential beta-glucosidase expression as a function of carbon source availability in Talaromyces amestolkiae: a genomic and proteomic approach.</title>
        <authorList>
            <person name="de Eugenio L.I."/>
            <person name="Mendez-Liter J.A."/>
            <person name="Nieto-Dominguez M."/>
            <person name="Alonso L."/>
            <person name="Gil-Munoz J."/>
            <person name="Barriuso J."/>
            <person name="Prieto A."/>
            <person name="Martinez M.J."/>
        </authorList>
    </citation>
    <scope>NUCLEOTIDE SEQUENCE [LARGE SCALE GENOMIC DNA]</scope>
    <source>
        <strain evidence="5 6">CIB</strain>
    </source>
</reference>
<protein>
    <recommendedName>
        <fullName evidence="3">Carboxylic ester hydrolase</fullName>
        <ecNumber evidence="3">3.1.1.-</ecNumber>
    </recommendedName>
</protein>
<evidence type="ECO:0000259" key="4">
    <source>
        <dbReference type="Pfam" id="PF00135"/>
    </source>
</evidence>
<dbReference type="AlphaFoldDB" id="A0A364L1X1"/>
<comment type="caution">
    <text evidence="5">The sequence shown here is derived from an EMBL/GenBank/DDBJ whole genome shotgun (WGS) entry which is preliminary data.</text>
</comment>
<dbReference type="InterPro" id="IPR019819">
    <property type="entry name" value="Carboxylesterase_B_CS"/>
</dbReference>
<dbReference type="InterPro" id="IPR002018">
    <property type="entry name" value="CarbesteraseB"/>
</dbReference>
<dbReference type="SUPFAM" id="SSF53474">
    <property type="entry name" value="alpha/beta-Hydrolases"/>
    <property type="match status" value="1"/>
</dbReference>
<name>A0A364L1X1_TALAM</name>
<dbReference type="PROSITE" id="PS00122">
    <property type="entry name" value="CARBOXYLESTERASE_B_1"/>
    <property type="match status" value="1"/>
</dbReference>
<evidence type="ECO:0000256" key="3">
    <source>
        <dbReference type="RuleBase" id="RU361235"/>
    </source>
</evidence>
<dbReference type="InterPro" id="IPR019826">
    <property type="entry name" value="Carboxylesterase_B_AS"/>
</dbReference>
<evidence type="ECO:0000256" key="1">
    <source>
        <dbReference type="ARBA" id="ARBA00005964"/>
    </source>
</evidence>
<feature type="signal peptide" evidence="3">
    <location>
        <begin position="1"/>
        <end position="21"/>
    </location>
</feature>
<gene>
    <name evidence="5" type="ORF">BHQ10_005802</name>
</gene>